<reference evidence="2 3" key="1">
    <citation type="submission" date="2023-03" db="EMBL/GenBank/DDBJ databases">
        <title>WGS of Gossypium arboreum.</title>
        <authorList>
            <person name="Yu D."/>
        </authorList>
    </citation>
    <scope>NUCLEOTIDE SEQUENCE [LARGE SCALE GENOMIC DNA]</scope>
    <source>
        <tissue evidence="2">Leaf</tissue>
    </source>
</reference>
<keyword evidence="3" id="KW-1185">Reference proteome</keyword>
<feature type="compositionally biased region" description="Basic and acidic residues" evidence="1">
    <location>
        <begin position="157"/>
        <end position="185"/>
    </location>
</feature>
<gene>
    <name evidence="2" type="ORF">PVK06_007590</name>
</gene>
<dbReference type="EMBL" id="JARKNE010000003">
    <property type="protein sequence ID" value="KAK5838847.1"/>
    <property type="molecule type" value="Genomic_DNA"/>
</dbReference>
<name>A0ABR0QIN8_GOSAR</name>
<evidence type="ECO:0000256" key="1">
    <source>
        <dbReference type="SAM" id="MobiDB-lite"/>
    </source>
</evidence>
<organism evidence="2 3">
    <name type="scientific">Gossypium arboreum</name>
    <name type="common">Tree cotton</name>
    <name type="synonym">Gossypium nanking</name>
    <dbReference type="NCBI Taxonomy" id="29729"/>
    <lineage>
        <taxon>Eukaryota</taxon>
        <taxon>Viridiplantae</taxon>
        <taxon>Streptophyta</taxon>
        <taxon>Embryophyta</taxon>
        <taxon>Tracheophyta</taxon>
        <taxon>Spermatophyta</taxon>
        <taxon>Magnoliopsida</taxon>
        <taxon>eudicotyledons</taxon>
        <taxon>Gunneridae</taxon>
        <taxon>Pentapetalae</taxon>
        <taxon>rosids</taxon>
        <taxon>malvids</taxon>
        <taxon>Malvales</taxon>
        <taxon>Malvaceae</taxon>
        <taxon>Malvoideae</taxon>
        <taxon>Gossypium</taxon>
    </lineage>
</organism>
<protein>
    <submittedName>
        <fullName evidence="2">Uncharacterized protein</fullName>
    </submittedName>
</protein>
<evidence type="ECO:0000313" key="2">
    <source>
        <dbReference type="EMBL" id="KAK5838847.1"/>
    </source>
</evidence>
<accession>A0ABR0QIN8</accession>
<feature type="region of interest" description="Disordered" evidence="1">
    <location>
        <begin position="126"/>
        <end position="220"/>
    </location>
</feature>
<evidence type="ECO:0000313" key="3">
    <source>
        <dbReference type="Proteomes" id="UP001358586"/>
    </source>
</evidence>
<comment type="caution">
    <text evidence="2">The sequence shown here is derived from an EMBL/GenBank/DDBJ whole genome shotgun (WGS) entry which is preliminary data.</text>
</comment>
<dbReference type="Proteomes" id="UP001358586">
    <property type="component" value="Chromosome 3"/>
</dbReference>
<proteinExistence type="predicted"/>
<sequence>MDLDHFTNINMDAILKSLIVDLGIWKRDEGTKFPLSKQVIMFPIAKMRMQFLCTRVSPLLNTNIVNIFLVVLHFSILRHKRICLGYWIDQEMKRCIAGGKVGMYFPPLVTDLCRKTKAIQWLARLSDSSEGKDEEEEETNTKGNGEGEATDDEESKGDDATSHAEATEDIVTHTHPMIKDVEPEKQSMPIHRTCSKKTTPKGRNILKFKEIDSEDDTSNA</sequence>
<feature type="compositionally biased region" description="Basic residues" evidence="1">
    <location>
        <begin position="193"/>
        <end position="206"/>
    </location>
</feature>